<evidence type="ECO:0000256" key="3">
    <source>
        <dbReference type="ARBA" id="ARBA00022692"/>
    </source>
</evidence>
<dbReference type="InterPro" id="IPR050183">
    <property type="entry name" value="DsbB"/>
</dbReference>
<keyword evidence="4 6" id="KW-1133">Transmembrane helix</keyword>
<evidence type="ECO:0000256" key="5">
    <source>
        <dbReference type="ARBA" id="ARBA00023136"/>
    </source>
</evidence>
<keyword evidence="5 6" id="KW-0472">Membrane</keyword>
<accession>A0ABS5ZKX5</accession>
<feature type="transmembrane region" description="Helical" evidence="6">
    <location>
        <begin position="150"/>
        <end position="171"/>
    </location>
</feature>
<dbReference type="InterPro" id="IPR023380">
    <property type="entry name" value="DsbB-like_sf"/>
</dbReference>
<protein>
    <submittedName>
        <fullName evidence="7">Disulfide bond formation protein B</fullName>
    </submittedName>
</protein>
<dbReference type="PANTHER" id="PTHR36570:SF3">
    <property type="entry name" value="DISULFIDE BOND FORMATION PROTEIN B"/>
    <property type="match status" value="1"/>
</dbReference>
<dbReference type="EMBL" id="JABELD010000003">
    <property type="protein sequence ID" value="MBU2737350.1"/>
    <property type="molecule type" value="Genomic_DNA"/>
</dbReference>
<keyword evidence="2" id="KW-1003">Cell membrane</keyword>
<dbReference type="Gene3D" id="1.20.1550.10">
    <property type="entry name" value="DsbB-like"/>
    <property type="match status" value="1"/>
</dbReference>
<feature type="transmembrane region" description="Helical" evidence="6">
    <location>
        <begin position="51"/>
        <end position="68"/>
    </location>
</feature>
<dbReference type="Proteomes" id="UP001197028">
    <property type="component" value="Unassembled WGS sequence"/>
</dbReference>
<reference evidence="7 8" key="1">
    <citation type="journal article" date="2021" name="ISME J.">
        <title>Genomic evolution of the class Acidithiobacillia: deep-branching Proteobacteria living in extreme acidic conditions.</title>
        <authorList>
            <person name="Moya-Beltran A."/>
            <person name="Beard S."/>
            <person name="Rojas-Villalobos C."/>
            <person name="Issotta F."/>
            <person name="Gallardo Y."/>
            <person name="Ulloa R."/>
            <person name="Giaveno A."/>
            <person name="Degli Esposti M."/>
            <person name="Johnson D.B."/>
            <person name="Quatrini R."/>
        </authorList>
    </citation>
    <scope>NUCLEOTIDE SEQUENCE [LARGE SCALE GENOMIC DNA]</scope>
    <source>
        <strain evidence="7 8">ATCC 19703</strain>
    </source>
</reference>
<evidence type="ECO:0000256" key="2">
    <source>
        <dbReference type="ARBA" id="ARBA00022475"/>
    </source>
</evidence>
<dbReference type="PANTHER" id="PTHR36570">
    <property type="entry name" value="DISULFIDE BOND FORMATION PROTEIN B"/>
    <property type="match status" value="1"/>
</dbReference>
<organism evidence="7 8">
    <name type="scientific">Acidithiobacillus concretivorus</name>
    <dbReference type="NCBI Taxonomy" id="3063952"/>
    <lineage>
        <taxon>Bacteria</taxon>
        <taxon>Pseudomonadati</taxon>
        <taxon>Pseudomonadota</taxon>
        <taxon>Acidithiobacillia</taxon>
        <taxon>Acidithiobacillales</taxon>
        <taxon>Acidithiobacillaceae</taxon>
        <taxon>Acidithiobacillus</taxon>
    </lineage>
</organism>
<keyword evidence="3 6" id="KW-0812">Transmembrane</keyword>
<comment type="caution">
    <text evidence="7">The sequence shown here is derived from an EMBL/GenBank/DDBJ whole genome shotgun (WGS) entry which is preliminary data.</text>
</comment>
<feature type="transmembrane region" description="Helical" evidence="6">
    <location>
        <begin position="75"/>
        <end position="95"/>
    </location>
</feature>
<evidence type="ECO:0000313" key="7">
    <source>
        <dbReference type="EMBL" id="MBU2737350.1"/>
    </source>
</evidence>
<evidence type="ECO:0000256" key="6">
    <source>
        <dbReference type="SAM" id="Phobius"/>
    </source>
</evidence>
<comment type="subcellular location">
    <subcellularLocation>
        <location evidence="1">Cell membrane</location>
        <topology evidence="1">Multi-pass membrane protein</topology>
    </subcellularLocation>
</comment>
<dbReference type="Pfam" id="PF02600">
    <property type="entry name" value="DsbB"/>
    <property type="match status" value="1"/>
</dbReference>
<dbReference type="InterPro" id="IPR003752">
    <property type="entry name" value="DiS_bond_form_DsbB/BdbC"/>
</dbReference>
<dbReference type="SUPFAM" id="SSF158442">
    <property type="entry name" value="DsbB-like"/>
    <property type="match status" value="1"/>
</dbReference>
<proteinExistence type="predicted"/>
<sequence length="177" mass="19135">MVRNYSRPMTAAKYAPWLAALVILAGIVAFSLVLWLQFAQGEQPCSICVYQRLADLAVIVIVTMGFFWKGPARRGLWILAALYALLGAALAGWQWHLTQMAADQIETCSSVEVFQGGPALGSLGNDFASTLSGHGSCALAGTKSLAGWPITHWSMVFFLGCAMLLLIAQWLSGRVRN</sequence>
<gene>
    <name evidence="7" type="ORF">HJG40_00680</name>
</gene>
<evidence type="ECO:0000256" key="4">
    <source>
        <dbReference type="ARBA" id="ARBA00022989"/>
    </source>
</evidence>
<evidence type="ECO:0000256" key="1">
    <source>
        <dbReference type="ARBA" id="ARBA00004651"/>
    </source>
</evidence>
<name>A0ABS5ZKX5_9PROT</name>
<evidence type="ECO:0000313" key="8">
    <source>
        <dbReference type="Proteomes" id="UP001197028"/>
    </source>
</evidence>
<keyword evidence="8" id="KW-1185">Reference proteome</keyword>